<protein>
    <submittedName>
        <fullName evidence="6">Fumarate reductase/succinate dehydrogenase flavoprotein-like</fullName>
    </submittedName>
</protein>
<evidence type="ECO:0000259" key="5">
    <source>
        <dbReference type="Pfam" id="PF22780"/>
    </source>
</evidence>
<proteinExistence type="predicted"/>
<accession>A3IY11</accession>
<dbReference type="SUPFAM" id="SSF51905">
    <property type="entry name" value="FAD/NAD(P)-binding domain"/>
    <property type="match status" value="1"/>
</dbReference>
<comment type="caution">
    <text evidence="6">The sequence shown here is derived from an EMBL/GenBank/DDBJ whole genome shotgun (WGS) entry which is preliminary data.</text>
</comment>
<dbReference type="PANTHER" id="PTHR42887:SF2">
    <property type="entry name" value="OS12G0638800 PROTEIN"/>
    <property type="match status" value="1"/>
</dbReference>
<dbReference type="Gene3D" id="1.10.8.260">
    <property type="entry name" value="HI0933 insert domain-like"/>
    <property type="match status" value="1"/>
</dbReference>
<feature type="domain" description="RsdA/BaiN/AoA(So)-like Rossmann fold-like" evidence="4">
    <location>
        <begin position="32"/>
        <end position="434"/>
    </location>
</feature>
<gene>
    <name evidence="6" type="ORF">CY0110_12502</name>
</gene>
<dbReference type="InterPro" id="IPR055178">
    <property type="entry name" value="RsdA/BaiN/AoA(So)-like_dom"/>
</dbReference>
<evidence type="ECO:0000259" key="4">
    <source>
        <dbReference type="Pfam" id="PF03486"/>
    </source>
</evidence>
<dbReference type="EMBL" id="AAXW01000073">
    <property type="protein sequence ID" value="EAZ88639.1"/>
    <property type="molecule type" value="Genomic_DNA"/>
</dbReference>
<dbReference type="AlphaFoldDB" id="A3IY11"/>
<keyword evidence="3" id="KW-0274">FAD</keyword>
<dbReference type="InterPro" id="IPR004792">
    <property type="entry name" value="BaiN-like"/>
</dbReference>
<evidence type="ECO:0000256" key="3">
    <source>
        <dbReference type="ARBA" id="ARBA00022827"/>
    </source>
</evidence>
<evidence type="ECO:0000313" key="7">
    <source>
        <dbReference type="Proteomes" id="UP000003781"/>
    </source>
</evidence>
<dbReference type="Pfam" id="PF22780">
    <property type="entry name" value="HI0933_like_1st"/>
    <property type="match status" value="1"/>
</dbReference>
<dbReference type="PRINTS" id="PR00368">
    <property type="entry name" value="FADPNR"/>
</dbReference>
<dbReference type="InterPro" id="IPR023166">
    <property type="entry name" value="BaiN-like_dom_sf"/>
</dbReference>
<dbReference type="Proteomes" id="UP000003781">
    <property type="component" value="Unassembled WGS sequence"/>
</dbReference>
<evidence type="ECO:0000313" key="6">
    <source>
        <dbReference type="EMBL" id="EAZ88639.1"/>
    </source>
</evidence>
<keyword evidence="2" id="KW-0285">Flavoprotein</keyword>
<evidence type="ECO:0000256" key="1">
    <source>
        <dbReference type="ARBA" id="ARBA00001974"/>
    </source>
</evidence>
<feature type="domain" description="RsdA/BaiN/AoA(So)-like insert" evidence="5">
    <location>
        <begin position="215"/>
        <end position="381"/>
    </location>
</feature>
<name>A3IY11_9CHRO</name>
<dbReference type="eggNOG" id="COG2081">
    <property type="taxonomic scope" value="Bacteria"/>
</dbReference>
<sequence>MGNAHLTVCYNLVKLVKPRIFIGNLILSNSSDIIIIGGGAAGFLAAIVCAENNPQTRITILEASAKVLKKVRISGGGRCNVTHHCFDPAQLVTYYPRGGKELRGAFTRFQPRDIINWFEKKGVPLKTESDGRVFPVTDNSETIVNCLINEVEKAKIDLKVKSEVVALKSENNQFELQLKHGETLKAKRVLLATGSSPKGYQIAKSLGHEIIKPLPSLFTFKIEDVRLQGLEGVAVDQVGLKLLGKGKKQQPQQLGSLLITHWGISGFGVLKLSAFGAKILAENNYKILLSINWLFPQTPEQVKDKLLEIKNKNNQSRQQISSFCPLPLPKRLWQRLLEFVDIDTNKNWSEVSKKDIIKLAQELSQSKYQILGKGVFKDEFVTCGGVKLKEVNFTTMESKICPNLYFAGEILDIDGVTGGFNFQSAWTTGWLAGMALSKSL</sequence>
<dbReference type="SUPFAM" id="SSF160996">
    <property type="entry name" value="HI0933 insert domain-like"/>
    <property type="match status" value="1"/>
</dbReference>
<dbReference type="PANTHER" id="PTHR42887">
    <property type="entry name" value="OS12G0638800 PROTEIN"/>
    <property type="match status" value="1"/>
</dbReference>
<dbReference type="Gene3D" id="2.40.30.10">
    <property type="entry name" value="Translation factors"/>
    <property type="match status" value="1"/>
</dbReference>
<organism evidence="6 7">
    <name type="scientific">Crocosphaera chwakensis CCY0110</name>
    <dbReference type="NCBI Taxonomy" id="391612"/>
    <lineage>
        <taxon>Bacteria</taxon>
        <taxon>Bacillati</taxon>
        <taxon>Cyanobacteriota</taxon>
        <taxon>Cyanophyceae</taxon>
        <taxon>Oscillatoriophycideae</taxon>
        <taxon>Chroococcales</taxon>
        <taxon>Aphanothecaceae</taxon>
        <taxon>Crocosphaera</taxon>
        <taxon>Crocosphaera chwakensis</taxon>
    </lineage>
</organism>
<dbReference type="InterPro" id="IPR036188">
    <property type="entry name" value="FAD/NAD-bd_sf"/>
</dbReference>
<reference evidence="6 7" key="1">
    <citation type="submission" date="2007-03" db="EMBL/GenBank/DDBJ databases">
        <authorList>
            <person name="Stal L."/>
            <person name="Ferriera S."/>
            <person name="Johnson J."/>
            <person name="Kravitz S."/>
            <person name="Beeson K."/>
            <person name="Sutton G."/>
            <person name="Rogers Y.-H."/>
            <person name="Friedman R."/>
            <person name="Frazier M."/>
            <person name="Venter J.C."/>
        </authorList>
    </citation>
    <scope>NUCLEOTIDE SEQUENCE [LARGE SCALE GENOMIC DNA]</scope>
    <source>
        <strain evidence="6 7">CCY0110</strain>
    </source>
</reference>
<dbReference type="PRINTS" id="PR00411">
    <property type="entry name" value="PNDRDTASEI"/>
</dbReference>
<dbReference type="Pfam" id="PF03486">
    <property type="entry name" value="HI0933_like"/>
    <property type="match status" value="1"/>
</dbReference>
<comment type="cofactor">
    <cofactor evidence="1">
        <name>FAD</name>
        <dbReference type="ChEBI" id="CHEBI:57692"/>
    </cofactor>
</comment>
<dbReference type="InterPro" id="IPR057661">
    <property type="entry name" value="RsdA/BaiN/AoA(So)_Rossmann"/>
</dbReference>
<evidence type="ECO:0000256" key="2">
    <source>
        <dbReference type="ARBA" id="ARBA00022630"/>
    </source>
</evidence>
<dbReference type="Gene3D" id="3.50.50.60">
    <property type="entry name" value="FAD/NAD(P)-binding domain"/>
    <property type="match status" value="1"/>
</dbReference>
<keyword evidence="7" id="KW-1185">Reference proteome</keyword>
<dbReference type="NCBIfam" id="TIGR00275">
    <property type="entry name" value="aminoacetone oxidase family FAD-binding enzyme"/>
    <property type="match status" value="1"/>
</dbReference>